<dbReference type="SUPFAM" id="SSF56219">
    <property type="entry name" value="DNase I-like"/>
    <property type="match status" value="1"/>
</dbReference>
<feature type="domain" description="Endonuclease/exonuclease/phosphatase" evidence="1">
    <location>
        <begin position="84"/>
        <end position="175"/>
    </location>
</feature>
<organism evidence="2 3">
    <name type="scientific">Sesamum indicum</name>
    <name type="common">Oriental sesame</name>
    <name type="synonym">Sesamum orientale</name>
    <dbReference type="NCBI Taxonomy" id="4182"/>
    <lineage>
        <taxon>Eukaryota</taxon>
        <taxon>Viridiplantae</taxon>
        <taxon>Streptophyta</taxon>
        <taxon>Embryophyta</taxon>
        <taxon>Tracheophyta</taxon>
        <taxon>Spermatophyta</taxon>
        <taxon>Magnoliopsida</taxon>
        <taxon>eudicotyledons</taxon>
        <taxon>Gunneridae</taxon>
        <taxon>Pentapetalae</taxon>
        <taxon>asterids</taxon>
        <taxon>lamiids</taxon>
        <taxon>Lamiales</taxon>
        <taxon>Pedaliaceae</taxon>
        <taxon>Sesamum</taxon>
    </lineage>
</organism>
<dbReference type="RefSeq" id="XP_011100997.1">
    <property type="nucleotide sequence ID" value="XM_011102695.1"/>
</dbReference>
<dbReference type="Proteomes" id="UP000504604">
    <property type="component" value="Unplaced"/>
</dbReference>
<dbReference type="KEGG" id="sind:105179100"/>
<keyword evidence="2" id="KW-1185">Reference proteome</keyword>
<gene>
    <name evidence="3" type="primary">LOC105179100</name>
</gene>
<evidence type="ECO:0000313" key="2">
    <source>
        <dbReference type="Proteomes" id="UP000504604"/>
    </source>
</evidence>
<dbReference type="OrthoDB" id="913685at2759"/>
<name>A0A6I9UQL9_SESIN</name>
<protein>
    <submittedName>
        <fullName evidence="3">Uncharacterized protein LOC105179100</fullName>
    </submittedName>
</protein>
<dbReference type="PANTHER" id="PTHR35218:SF9">
    <property type="entry name" value="ENDONUCLEASE_EXONUCLEASE_PHOSPHATASE DOMAIN-CONTAINING PROTEIN"/>
    <property type="match status" value="1"/>
</dbReference>
<dbReference type="GeneID" id="105179100"/>
<dbReference type="AlphaFoldDB" id="A0A6I9UQL9"/>
<dbReference type="Gene3D" id="3.60.10.10">
    <property type="entry name" value="Endonuclease/exonuclease/phosphatase"/>
    <property type="match status" value="1"/>
</dbReference>
<accession>A0A6I9UQL9</accession>
<evidence type="ECO:0000259" key="1">
    <source>
        <dbReference type="Pfam" id="PF03372"/>
    </source>
</evidence>
<evidence type="ECO:0000313" key="3">
    <source>
        <dbReference type="RefSeq" id="XP_011100997.1"/>
    </source>
</evidence>
<dbReference type="Pfam" id="PF03372">
    <property type="entry name" value="Exo_endo_phos"/>
    <property type="match status" value="1"/>
</dbReference>
<dbReference type="InterPro" id="IPR005135">
    <property type="entry name" value="Endo/exonuclease/phosphatase"/>
</dbReference>
<dbReference type="PANTHER" id="PTHR35218">
    <property type="entry name" value="RNASE H DOMAIN-CONTAINING PROTEIN"/>
    <property type="match status" value="1"/>
</dbReference>
<sequence>MVADHGAVNVEEVHVDGDGSDDLACEMEGHMANFGVTQRLMGLFSNRIWLAWDDNYVDVDVLALGPQFIHARVRIAHEPLIITVIYGANEVAERRELWESLECFAPLLANIPWMVGGDFNAIRDLTEGEWFTWHNCSASPRNLWKRLDRILTNGTWMRRYPTLFYTCLAPRTSDHSPMHEVVGIPMYAITRKLKALKPVFREQRKNKRDLSHNVQLAKGFLDMTMLQQRAKMQWMKGGDQCPRIFFRKIAQRRAARKILQINDPHGTTLTEPDAMAHEFVTFFQSLLGGNRRQDVIDLRHLRLWAWHLLDEEEACILLGHSLQRM</sequence>
<dbReference type="InterPro" id="IPR036691">
    <property type="entry name" value="Endo/exonu/phosph_ase_sf"/>
</dbReference>
<proteinExistence type="predicted"/>
<dbReference type="InParanoid" id="A0A6I9UQL9"/>
<reference evidence="3" key="1">
    <citation type="submission" date="2025-08" db="UniProtKB">
        <authorList>
            <consortium name="RefSeq"/>
        </authorList>
    </citation>
    <scope>IDENTIFICATION</scope>
</reference>
<dbReference type="GO" id="GO:0003824">
    <property type="term" value="F:catalytic activity"/>
    <property type="evidence" value="ECO:0007669"/>
    <property type="project" value="InterPro"/>
</dbReference>